<proteinExistence type="inferred from homology"/>
<name>A0A7X0JLH0_9HYPH</name>
<gene>
    <name evidence="4" type="ORF">F4695_002586</name>
</gene>
<evidence type="ECO:0000256" key="1">
    <source>
        <dbReference type="ARBA" id="ARBA00008635"/>
    </source>
</evidence>
<dbReference type="InterPro" id="IPR007837">
    <property type="entry name" value="DinB"/>
</dbReference>
<feature type="binding site" evidence="3">
    <location>
        <position position="137"/>
    </location>
    <ligand>
        <name>a divalent metal cation</name>
        <dbReference type="ChEBI" id="CHEBI:60240"/>
    </ligand>
</feature>
<dbReference type="InterPro" id="IPR034660">
    <property type="entry name" value="DinB/YfiT-like"/>
</dbReference>
<dbReference type="PANTHER" id="PTHR37302">
    <property type="entry name" value="SLR1116 PROTEIN"/>
    <property type="match status" value="1"/>
</dbReference>
<dbReference type="RefSeq" id="WP_184654877.1">
    <property type="nucleotide sequence ID" value="NZ_JACHBU010000004.1"/>
</dbReference>
<evidence type="ECO:0000313" key="5">
    <source>
        <dbReference type="Proteomes" id="UP000585437"/>
    </source>
</evidence>
<evidence type="ECO:0000256" key="2">
    <source>
        <dbReference type="ARBA" id="ARBA00022723"/>
    </source>
</evidence>
<accession>A0A7X0JLH0</accession>
<keyword evidence="2 3" id="KW-0479">Metal-binding</keyword>
<sequence length="171" mass="19149">MLRHFQMLAAYNFWANSQVYDACAALTDAEYREDRGAFFGSIHRTLNHILVADRIWMHRLTGDGTAPTDLGAVLFEDFSDLRTARDAEDVRITNYLGSLTDNALSTTVTYTPVTVPTEVTEPVAPVLAHLFNHQTHHRGQVHAILTSLGKPSVVLDMIAFLRGHGKQWMQV</sequence>
<dbReference type="Proteomes" id="UP000585437">
    <property type="component" value="Unassembled WGS sequence"/>
</dbReference>
<dbReference type="SUPFAM" id="SSF109854">
    <property type="entry name" value="DinB/YfiT-like putative metalloenzymes"/>
    <property type="match status" value="1"/>
</dbReference>
<keyword evidence="5" id="KW-1185">Reference proteome</keyword>
<evidence type="ECO:0000313" key="4">
    <source>
        <dbReference type="EMBL" id="MBB6509229.1"/>
    </source>
</evidence>
<dbReference type="AlphaFoldDB" id="A0A7X0JLH0"/>
<dbReference type="GO" id="GO:0046872">
    <property type="term" value="F:metal ion binding"/>
    <property type="evidence" value="ECO:0007669"/>
    <property type="project" value="UniProtKB-KW"/>
</dbReference>
<dbReference type="Gene3D" id="1.20.120.450">
    <property type="entry name" value="dinb family like domain"/>
    <property type="match status" value="1"/>
</dbReference>
<reference evidence="4 5" key="1">
    <citation type="submission" date="2020-08" db="EMBL/GenBank/DDBJ databases">
        <title>The Agave Microbiome: Exploring the role of microbial communities in plant adaptations to desert environments.</title>
        <authorList>
            <person name="Partida-Martinez L.P."/>
        </authorList>
    </citation>
    <scope>NUCLEOTIDE SEQUENCE [LARGE SCALE GENOMIC DNA]</scope>
    <source>
        <strain evidence="4 5">AS3.12</strain>
    </source>
</reference>
<feature type="binding site" evidence="3">
    <location>
        <position position="133"/>
    </location>
    <ligand>
        <name>a divalent metal cation</name>
        <dbReference type="ChEBI" id="CHEBI:60240"/>
    </ligand>
</feature>
<comment type="caution">
    <text evidence="4">The sequence shown here is derived from an EMBL/GenBank/DDBJ whole genome shotgun (WGS) entry which is preliminary data.</text>
</comment>
<dbReference type="PANTHER" id="PTHR37302:SF1">
    <property type="entry name" value="PROTEIN DINB"/>
    <property type="match status" value="1"/>
</dbReference>
<dbReference type="EMBL" id="JACHBU010000004">
    <property type="protein sequence ID" value="MBB6509229.1"/>
    <property type="molecule type" value="Genomic_DNA"/>
</dbReference>
<organism evidence="4 5">
    <name type="scientific">Rhizobium soli</name>
    <dbReference type="NCBI Taxonomy" id="424798"/>
    <lineage>
        <taxon>Bacteria</taxon>
        <taxon>Pseudomonadati</taxon>
        <taxon>Pseudomonadota</taxon>
        <taxon>Alphaproteobacteria</taxon>
        <taxon>Hyphomicrobiales</taxon>
        <taxon>Rhizobiaceae</taxon>
        <taxon>Rhizobium/Agrobacterium group</taxon>
        <taxon>Rhizobium</taxon>
    </lineage>
</organism>
<comment type="similarity">
    <text evidence="1">Belongs to the DinB family.</text>
</comment>
<dbReference type="Pfam" id="PF05163">
    <property type="entry name" value="DinB"/>
    <property type="match status" value="1"/>
</dbReference>
<evidence type="ECO:0000256" key="3">
    <source>
        <dbReference type="PIRSR" id="PIRSR607837-1"/>
    </source>
</evidence>
<protein>
    <submittedName>
        <fullName evidence="4">Putative damage-inducible protein DinB</fullName>
    </submittedName>
</protein>
<feature type="binding site" evidence="3">
    <location>
        <position position="48"/>
    </location>
    <ligand>
        <name>a divalent metal cation</name>
        <dbReference type="ChEBI" id="CHEBI:60240"/>
    </ligand>
</feature>